<keyword evidence="3" id="KW-1185">Reference proteome</keyword>
<protein>
    <recommendedName>
        <fullName evidence="4">YD repeat-containing protein</fullName>
    </recommendedName>
</protein>
<dbReference type="RefSeq" id="WP_093139980.1">
    <property type="nucleotide sequence ID" value="NZ_BMWO01000001.1"/>
</dbReference>
<dbReference type="EMBL" id="FNBA01000001">
    <property type="protein sequence ID" value="SDE40982.1"/>
    <property type="molecule type" value="Genomic_DNA"/>
</dbReference>
<dbReference type="STRING" id="227084.SAMN05421855_101477"/>
<dbReference type="AlphaFoldDB" id="A0A1G7CNS2"/>
<dbReference type="Proteomes" id="UP000199321">
    <property type="component" value="Unassembled WGS sequence"/>
</dbReference>
<gene>
    <name evidence="2" type="ORF">SAMN05421855_101477</name>
</gene>
<sequence length="263" mass="29970">MKFLKPIKLTFLILLFIGCSSNDNSVTIGLPTEVKYLNESNGGVVLKLSYEGDRIVKAWSSSAFPGRMQFVYNSNGLISRVYRFSQNSNDFNNFNWDISNASSYYDYEYQDNKLMAIRSGSFGDVEFTYANDLIVEKKLFNSGGQSSRIISYEYNSNNIVMSLTIDETPSGGASHTYNITLDEQVNPFYFLWDKHRILLPKEVDGVYRENIEFLANNVIERKEAEITEFSILLEYGLEGYPISYEITQGVLAGDEGTYSYFSI</sequence>
<evidence type="ECO:0000313" key="2">
    <source>
        <dbReference type="EMBL" id="SDE40982.1"/>
    </source>
</evidence>
<evidence type="ECO:0008006" key="4">
    <source>
        <dbReference type="Google" id="ProtNLM"/>
    </source>
</evidence>
<proteinExistence type="predicted"/>
<keyword evidence="1" id="KW-0732">Signal</keyword>
<evidence type="ECO:0000256" key="1">
    <source>
        <dbReference type="SAM" id="SignalP"/>
    </source>
</evidence>
<feature type="signal peptide" evidence="1">
    <location>
        <begin position="1"/>
        <end position="21"/>
    </location>
</feature>
<organism evidence="2 3">
    <name type="scientific">Ulvibacter litoralis</name>
    <dbReference type="NCBI Taxonomy" id="227084"/>
    <lineage>
        <taxon>Bacteria</taxon>
        <taxon>Pseudomonadati</taxon>
        <taxon>Bacteroidota</taxon>
        <taxon>Flavobacteriia</taxon>
        <taxon>Flavobacteriales</taxon>
        <taxon>Flavobacteriaceae</taxon>
        <taxon>Ulvibacter</taxon>
    </lineage>
</organism>
<accession>A0A1G7CNS2</accession>
<reference evidence="2 3" key="1">
    <citation type="submission" date="2016-10" db="EMBL/GenBank/DDBJ databases">
        <authorList>
            <person name="de Groot N.N."/>
        </authorList>
    </citation>
    <scope>NUCLEOTIDE SEQUENCE [LARGE SCALE GENOMIC DNA]</scope>
    <source>
        <strain evidence="2 3">DSM 16195</strain>
    </source>
</reference>
<name>A0A1G7CNS2_9FLAO</name>
<dbReference type="PROSITE" id="PS51257">
    <property type="entry name" value="PROKAR_LIPOPROTEIN"/>
    <property type="match status" value="1"/>
</dbReference>
<evidence type="ECO:0000313" key="3">
    <source>
        <dbReference type="Proteomes" id="UP000199321"/>
    </source>
</evidence>
<feature type="chain" id="PRO_5011735392" description="YD repeat-containing protein" evidence="1">
    <location>
        <begin position="22"/>
        <end position="263"/>
    </location>
</feature>